<organism evidence="1 2">
    <name type="scientific">Botryotinia fuckeliana (strain T4)</name>
    <name type="common">Noble rot fungus</name>
    <name type="synonym">Botrytis cinerea</name>
    <dbReference type="NCBI Taxonomy" id="999810"/>
    <lineage>
        <taxon>Eukaryota</taxon>
        <taxon>Fungi</taxon>
        <taxon>Dikarya</taxon>
        <taxon>Ascomycota</taxon>
        <taxon>Pezizomycotina</taxon>
        <taxon>Leotiomycetes</taxon>
        <taxon>Helotiales</taxon>
        <taxon>Sclerotiniaceae</taxon>
        <taxon>Botrytis</taxon>
    </lineage>
</organism>
<reference evidence="2" key="1">
    <citation type="journal article" date="2011" name="PLoS Genet.">
        <title>Genomic analysis of the necrotrophic fungal pathogens Sclerotinia sclerotiorum and Botrytis cinerea.</title>
        <authorList>
            <person name="Amselem J."/>
            <person name="Cuomo C.A."/>
            <person name="van Kan J.A."/>
            <person name="Viaud M."/>
            <person name="Benito E.P."/>
            <person name="Couloux A."/>
            <person name="Coutinho P.M."/>
            <person name="de Vries R.P."/>
            <person name="Dyer P.S."/>
            <person name="Fillinger S."/>
            <person name="Fournier E."/>
            <person name="Gout L."/>
            <person name="Hahn M."/>
            <person name="Kohn L."/>
            <person name="Lapalu N."/>
            <person name="Plummer K.M."/>
            <person name="Pradier J.M."/>
            <person name="Quevillon E."/>
            <person name="Sharon A."/>
            <person name="Simon A."/>
            <person name="ten Have A."/>
            <person name="Tudzynski B."/>
            <person name="Tudzynski P."/>
            <person name="Wincker P."/>
            <person name="Andrew M."/>
            <person name="Anthouard V."/>
            <person name="Beever R.E."/>
            <person name="Beffa R."/>
            <person name="Benoit I."/>
            <person name="Bouzid O."/>
            <person name="Brault B."/>
            <person name="Chen Z."/>
            <person name="Choquer M."/>
            <person name="Collemare J."/>
            <person name="Cotton P."/>
            <person name="Danchin E.G."/>
            <person name="Da Silva C."/>
            <person name="Gautier A."/>
            <person name="Giraud C."/>
            <person name="Giraud T."/>
            <person name="Gonzalez C."/>
            <person name="Grossetete S."/>
            <person name="Guldener U."/>
            <person name="Henrissat B."/>
            <person name="Howlett B.J."/>
            <person name="Kodira C."/>
            <person name="Kretschmer M."/>
            <person name="Lappartient A."/>
            <person name="Leroch M."/>
            <person name="Levis C."/>
            <person name="Mauceli E."/>
            <person name="Neuveglise C."/>
            <person name="Oeser B."/>
            <person name="Pearson M."/>
            <person name="Poulain J."/>
            <person name="Poussereau N."/>
            <person name="Quesneville H."/>
            <person name="Rascle C."/>
            <person name="Schumacher J."/>
            <person name="Segurens B."/>
            <person name="Sexton A."/>
            <person name="Silva E."/>
            <person name="Sirven C."/>
            <person name="Soanes D.M."/>
            <person name="Talbot N.J."/>
            <person name="Templeton M."/>
            <person name="Yandava C."/>
            <person name="Yarden O."/>
            <person name="Zeng Q."/>
            <person name="Rollins J.A."/>
            <person name="Lebrun M.H."/>
            <person name="Dickman M."/>
        </authorList>
    </citation>
    <scope>NUCLEOTIDE SEQUENCE [LARGE SCALE GENOMIC DNA]</scope>
    <source>
        <strain evidence="2">T4</strain>
    </source>
</reference>
<evidence type="ECO:0000313" key="1">
    <source>
        <dbReference type="EMBL" id="CCD50957.1"/>
    </source>
</evidence>
<dbReference type="HOGENOM" id="CLU_2096509_0_0_1"/>
<proteinExistence type="predicted"/>
<evidence type="ECO:0000313" key="2">
    <source>
        <dbReference type="Proteomes" id="UP000008177"/>
    </source>
</evidence>
<accession>G2YGS3</accession>
<dbReference type="Proteomes" id="UP000008177">
    <property type="component" value="Unplaced contigs"/>
</dbReference>
<protein>
    <submittedName>
        <fullName evidence="1">Uncharacterized protein</fullName>
    </submittedName>
</protein>
<name>G2YGS3_BOTF4</name>
<sequence length="116" mass="13103">MAGAISIHPSNLQRPRVPCYVIVIEARAQPAASSQQPAASNQAQAQARAHQQLGSLLVTLFNLLPSYRLETLLFKDPVSPIHLSSFFLPSSFHSIFHLFILRHHIRLFWKSSYEIE</sequence>
<dbReference type="EMBL" id="FQ790332">
    <property type="protein sequence ID" value="CCD50957.1"/>
    <property type="molecule type" value="Genomic_DNA"/>
</dbReference>
<dbReference type="AlphaFoldDB" id="G2YGS3"/>
<gene>
    <name evidence="1" type="ORF">BofuT4_P022250.1</name>
</gene>
<dbReference type="InParanoid" id="G2YGS3"/>